<protein>
    <submittedName>
        <fullName evidence="1">Uncharacterized protein</fullName>
    </submittedName>
</protein>
<dbReference type="EMBL" id="KE675992">
    <property type="protein sequence ID" value="ERE74529.1"/>
    <property type="molecule type" value="Genomic_DNA"/>
</dbReference>
<evidence type="ECO:0000313" key="2">
    <source>
        <dbReference type="Proteomes" id="UP000030759"/>
    </source>
</evidence>
<reference evidence="2" key="1">
    <citation type="journal article" date="2013" name="Nat. Biotechnol.">
        <title>Chinese hamster genome sequenced from sorted chromosomes.</title>
        <authorList>
            <person name="Brinkrolf K."/>
            <person name="Rupp O."/>
            <person name="Laux H."/>
            <person name="Kollin F."/>
            <person name="Ernst W."/>
            <person name="Linke B."/>
            <person name="Kofler R."/>
            <person name="Romand S."/>
            <person name="Hesse F."/>
            <person name="Budach W.E."/>
            <person name="Galosy S."/>
            <person name="Muller D."/>
            <person name="Noll T."/>
            <person name="Wienberg J."/>
            <person name="Jostock T."/>
            <person name="Leonard M."/>
            <person name="Grillari J."/>
            <person name="Tauch A."/>
            <person name="Goesmann A."/>
            <person name="Helk B."/>
            <person name="Mott J.E."/>
            <person name="Puhler A."/>
            <person name="Borth N."/>
        </authorList>
    </citation>
    <scope>NUCLEOTIDE SEQUENCE [LARGE SCALE GENOMIC DNA]</scope>
    <source>
        <strain evidence="2">17A/GY</strain>
    </source>
</reference>
<dbReference type="AlphaFoldDB" id="A0A061I744"/>
<name>A0A061I744_CRIGR</name>
<dbReference type="Proteomes" id="UP000030759">
    <property type="component" value="Unassembled WGS sequence"/>
</dbReference>
<proteinExistence type="predicted"/>
<accession>A0A061I744</accession>
<gene>
    <name evidence="1" type="ORF">H671_4g13372</name>
</gene>
<evidence type="ECO:0000313" key="1">
    <source>
        <dbReference type="EMBL" id="ERE74529.1"/>
    </source>
</evidence>
<sequence>MNPGTLMVDTMKETINLYRSAMEEKPQPIRIPQRTQGGAKQKPDLHRKRCYQNAWGRGRIPDLAISLAHSGCQWLGRGWKELKRMAEPRLMYVFSQVFIVY</sequence>
<organism evidence="1 2">
    <name type="scientific">Cricetulus griseus</name>
    <name type="common">Chinese hamster</name>
    <name type="synonym">Cricetulus barabensis griseus</name>
    <dbReference type="NCBI Taxonomy" id="10029"/>
    <lineage>
        <taxon>Eukaryota</taxon>
        <taxon>Metazoa</taxon>
        <taxon>Chordata</taxon>
        <taxon>Craniata</taxon>
        <taxon>Vertebrata</taxon>
        <taxon>Euteleostomi</taxon>
        <taxon>Mammalia</taxon>
        <taxon>Eutheria</taxon>
        <taxon>Euarchontoglires</taxon>
        <taxon>Glires</taxon>
        <taxon>Rodentia</taxon>
        <taxon>Myomorpha</taxon>
        <taxon>Muroidea</taxon>
        <taxon>Cricetidae</taxon>
        <taxon>Cricetinae</taxon>
        <taxon>Cricetulus</taxon>
    </lineage>
</organism>